<evidence type="ECO:0000313" key="3">
    <source>
        <dbReference type="Proteomes" id="UP000193689"/>
    </source>
</evidence>
<dbReference type="OrthoDB" id="626167at2759"/>
<dbReference type="GeneID" id="63775678"/>
<evidence type="ECO:0000313" key="2">
    <source>
        <dbReference type="EMBL" id="ORY70393.1"/>
    </source>
</evidence>
<comment type="caution">
    <text evidence="1">The sequence shown here is derived from an EMBL/GenBank/DDBJ whole genome shotgun (WGS) entry which is preliminary data.</text>
</comment>
<organism evidence="1 3">
    <name type="scientific">Pseudomassariella vexata</name>
    <dbReference type="NCBI Taxonomy" id="1141098"/>
    <lineage>
        <taxon>Eukaryota</taxon>
        <taxon>Fungi</taxon>
        <taxon>Dikarya</taxon>
        <taxon>Ascomycota</taxon>
        <taxon>Pezizomycotina</taxon>
        <taxon>Sordariomycetes</taxon>
        <taxon>Xylariomycetidae</taxon>
        <taxon>Amphisphaeriales</taxon>
        <taxon>Pseudomassariaceae</taxon>
        <taxon>Pseudomassariella</taxon>
    </lineage>
</organism>
<keyword evidence="3" id="KW-1185">Reference proteome</keyword>
<sequence length="73" mass="8495">MQKASESRKNRLNEEYKRNILFHIGDSNSLLGKYKEAEEIHWETLELKEKVLGREYPVTLGSMKNLADVDDGQ</sequence>
<dbReference type="Gene3D" id="1.25.40.10">
    <property type="entry name" value="Tetratricopeptide repeat domain"/>
    <property type="match status" value="1"/>
</dbReference>
<dbReference type="EMBL" id="MCFJ01000002">
    <property type="protein sequence ID" value="ORY70347.1"/>
    <property type="molecule type" value="Genomic_DNA"/>
</dbReference>
<dbReference type="InParanoid" id="A0A1Y2EFZ9"/>
<evidence type="ECO:0008006" key="4">
    <source>
        <dbReference type="Google" id="ProtNLM"/>
    </source>
</evidence>
<dbReference type="Proteomes" id="UP000193689">
    <property type="component" value="Unassembled WGS sequence"/>
</dbReference>
<dbReference type="RefSeq" id="XP_040720297.1">
    <property type="nucleotide sequence ID" value="XM_040859466.1"/>
</dbReference>
<dbReference type="InterPro" id="IPR011990">
    <property type="entry name" value="TPR-like_helical_dom_sf"/>
</dbReference>
<dbReference type="AlphaFoldDB" id="A0A1Y2EFZ9"/>
<dbReference type="STRING" id="1141098.A0A1Y2EFZ9"/>
<reference evidence="1 3" key="1">
    <citation type="submission" date="2016-07" db="EMBL/GenBank/DDBJ databases">
        <title>Pervasive Adenine N6-methylation of Active Genes in Fungi.</title>
        <authorList>
            <consortium name="DOE Joint Genome Institute"/>
            <person name="Mondo S.J."/>
            <person name="Dannebaum R.O."/>
            <person name="Kuo R.C."/>
            <person name="Labutti K."/>
            <person name="Haridas S."/>
            <person name="Kuo A."/>
            <person name="Salamov A."/>
            <person name="Ahrendt S.R."/>
            <person name="Lipzen A."/>
            <person name="Sullivan W."/>
            <person name="Andreopoulos W.B."/>
            <person name="Clum A."/>
            <person name="Lindquist E."/>
            <person name="Daum C."/>
            <person name="Ramamoorthy G.K."/>
            <person name="Gryganskyi A."/>
            <person name="Culley D."/>
            <person name="Magnuson J.K."/>
            <person name="James T.Y."/>
            <person name="O'Malley M.A."/>
            <person name="Stajich J.E."/>
            <person name="Spatafora J.W."/>
            <person name="Visel A."/>
            <person name="Grigoriev I.V."/>
        </authorList>
    </citation>
    <scope>NUCLEOTIDE SEQUENCE [LARGE SCALE GENOMIC DNA]</scope>
    <source>
        <strain evidence="1 3">CBS 129021</strain>
    </source>
</reference>
<proteinExistence type="predicted"/>
<evidence type="ECO:0000313" key="1">
    <source>
        <dbReference type="EMBL" id="ORY70347.1"/>
    </source>
</evidence>
<gene>
    <name evidence="1" type="ORF">BCR38DRAFT_421812</name>
    <name evidence="2" type="ORF">BCR38DRAFT_421944</name>
</gene>
<accession>A0A1Y2EFZ9</accession>
<name>A0A1Y2EFZ9_9PEZI</name>
<dbReference type="EMBL" id="MCFJ01000002">
    <property type="protein sequence ID" value="ORY70393.1"/>
    <property type="molecule type" value="Genomic_DNA"/>
</dbReference>
<protein>
    <recommendedName>
        <fullName evidence="4">Tetratricopeptide repeat protein</fullName>
    </recommendedName>
</protein>